<evidence type="ECO:0000313" key="1">
    <source>
        <dbReference type="EMBL" id="OGN08492.1"/>
    </source>
</evidence>
<dbReference type="AlphaFoldDB" id="A0A1F8F5T0"/>
<proteinExistence type="predicted"/>
<protein>
    <submittedName>
        <fullName evidence="1">Uncharacterized protein</fullName>
    </submittedName>
</protein>
<evidence type="ECO:0000313" key="2">
    <source>
        <dbReference type="Proteomes" id="UP000177167"/>
    </source>
</evidence>
<name>A0A1F8F5T0_9BACT</name>
<comment type="caution">
    <text evidence="1">The sequence shown here is derived from an EMBL/GenBank/DDBJ whole genome shotgun (WGS) entry which is preliminary data.</text>
</comment>
<dbReference type="EMBL" id="MGJP01000061">
    <property type="protein sequence ID" value="OGN08492.1"/>
    <property type="molecule type" value="Genomic_DNA"/>
</dbReference>
<gene>
    <name evidence="1" type="ORF">A3J46_01860</name>
</gene>
<reference evidence="1 2" key="1">
    <citation type="journal article" date="2016" name="Nat. Commun.">
        <title>Thousands of microbial genomes shed light on interconnected biogeochemical processes in an aquifer system.</title>
        <authorList>
            <person name="Anantharaman K."/>
            <person name="Brown C.T."/>
            <person name="Hug L.A."/>
            <person name="Sharon I."/>
            <person name="Castelle C.J."/>
            <person name="Probst A.J."/>
            <person name="Thomas B.C."/>
            <person name="Singh A."/>
            <person name="Wilkins M.J."/>
            <person name="Karaoz U."/>
            <person name="Brodie E.L."/>
            <person name="Williams K.H."/>
            <person name="Hubbard S.S."/>
            <person name="Banfield J.F."/>
        </authorList>
    </citation>
    <scope>NUCLEOTIDE SEQUENCE [LARGE SCALE GENOMIC DNA]</scope>
</reference>
<dbReference type="Proteomes" id="UP000177167">
    <property type="component" value="Unassembled WGS sequence"/>
</dbReference>
<sequence>MTDSYSCSNMVDHFLETFLKRIKGPTPTEYKTPDELAGQIDQFSLKNVGVLIDGETDLAPLQKLPVKIAGYYSFNLELIDQQINGLKIRSLLNKNCPNVDGWIVSTTNELTPWALNQYLLDNDRQNQMVLYHVKYPNGTKYYSYADFFHDKQETLIHINNYFHRGYDLALPLALRLTLRDTRGKIVHSRQIILGPDCSQTLKSSEFGVNNFVGYLEVEFEIPKKVSAFLHYMVDYLSPTYISSNHQSGLGLHAPLSLFTRGYIPTEKDKTLEVCLFQRNYSEAIRPKAVLHYRRGKKDYVVEKRFKAVGKNEMLYQDVKALFGSLDFSKISAPYVEVQTEVKLHRPNYYYRDLKSKEYYDTSHAGPDLRNFVRKSYRGMAEISSDEFKKFRDLGIVTFDLPCFLLPKATQVETLIALGNDSTAKIIDFELDLFNYSGRLIKSFDQTLDYDSQRYYSLSEIVESHGLGDFSGIVSLRLTADTRNVPVLLNSISVYRHKKSGYFTSTAGAGSQPANLPFYFRAGPPNYLNNATNAAATEIFARGIANKEYDTYFLIHYPSGDTKLTKDVVYEVQVVNTNGQKRSFYRKISAHGGDFVQLSELLSEHPFPSNGGNYTVWFSCASAYLYGQHILLRKKDSSITVEHCYVGRFGL</sequence>
<accession>A0A1F8F5T0</accession>
<organism evidence="1 2">
    <name type="scientific">Candidatus Yanofskybacteria bacterium RIFCSPHIGHO2_02_FULL_41_11</name>
    <dbReference type="NCBI Taxonomy" id="1802675"/>
    <lineage>
        <taxon>Bacteria</taxon>
        <taxon>Candidatus Yanofskyibacteriota</taxon>
    </lineage>
</organism>